<evidence type="ECO:0000313" key="3">
    <source>
        <dbReference type="Proteomes" id="UP000019155"/>
    </source>
</evidence>
<reference evidence="2 3" key="1">
    <citation type="journal article" date="2014" name="Genome Announc.">
        <title>The Genome Sequence of Bifidobacterium moukalabense DSM 27321 Highlights the Close Phylogenetic Relatedness with the Bifidobacterium dentium Taxon.</title>
        <authorList>
            <person name="Lugli G.A."/>
            <person name="Duranti S."/>
            <person name="Milani C."/>
            <person name="Turroni F."/>
            <person name="Viappiani A."/>
            <person name="Mangifesta M."/>
            <person name="van Sinderen D."/>
            <person name="Ventura M."/>
        </authorList>
    </citation>
    <scope>NUCLEOTIDE SEQUENCE [LARGE SCALE GENOMIC DNA]</scope>
    <source>
        <strain evidence="2 3">DSM 27321</strain>
    </source>
</reference>
<proteinExistence type="predicted"/>
<comment type="caution">
    <text evidence="2">The sequence shown here is derived from an EMBL/GenBank/DDBJ whole genome shotgun (WGS) entry which is preliminary data.</text>
</comment>
<sequence>MTLLTSIYSSFLRCLKRFGLCDYKPIAAEEGCHFQAREHAMRQLLMEISVAGACLSAFTGLYWLAVAFGIAAMAAGRIEDR</sequence>
<gene>
    <name evidence="2" type="ORF">BMOU_1847</name>
</gene>
<keyword evidence="1" id="KW-0472">Membrane</keyword>
<protein>
    <submittedName>
        <fullName evidence="2">Uncharacterized protein</fullName>
    </submittedName>
</protein>
<name>W4N7H0_9BIFI</name>
<dbReference type="eggNOG" id="ENOG50328HA">
    <property type="taxonomic scope" value="Bacteria"/>
</dbReference>
<evidence type="ECO:0000313" key="2">
    <source>
        <dbReference type="EMBL" id="ETY70984.1"/>
    </source>
</evidence>
<evidence type="ECO:0000256" key="1">
    <source>
        <dbReference type="SAM" id="Phobius"/>
    </source>
</evidence>
<dbReference type="PATRIC" id="fig|1435051.3.peg.1839"/>
<organism evidence="2 3">
    <name type="scientific">Bifidobacterium moukalabense DSM 27321</name>
    <dbReference type="NCBI Taxonomy" id="1435051"/>
    <lineage>
        <taxon>Bacteria</taxon>
        <taxon>Bacillati</taxon>
        <taxon>Actinomycetota</taxon>
        <taxon>Actinomycetes</taxon>
        <taxon>Bifidobacteriales</taxon>
        <taxon>Bifidobacteriaceae</taxon>
        <taxon>Bifidobacterium</taxon>
    </lineage>
</organism>
<keyword evidence="3" id="KW-1185">Reference proteome</keyword>
<feature type="transmembrane region" description="Helical" evidence="1">
    <location>
        <begin position="48"/>
        <end position="75"/>
    </location>
</feature>
<dbReference type="Proteomes" id="UP000019155">
    <property type="component" value="Unassembled WGS sequence"/>
</dbReference>
<accession>W4N7H0</accession>
<dbReference type="EMBL" id="AZMV01000007">
    <property type="protein sequence ID" value="ETY70984.1"/>
    <property type="molecule type" value="Genomic_DNA"/>
</dbReference>
<dbReference type="AlphaFoldDB" id="W4N7H0"/>
<dbReference type="STRING" id="1435051.BMOU_1847"/>
<keyword evidence="1" id="KW-0812">Transmembrane</keyword>
<keyword evidence="1" id="KW-1133">Transmembrane helix</keyword>